<dbReference type="AlphaFoldDB" id="A0A3P7LB77"/>
<keyword evidence="2" id="KW-1185">Reference proteome</keyword>
<evidence type="ECO:0000313" key="1">
    <source>
        <dbReference type="EMBL" id="VDN14395.1"/>
    </source>
</evidence>
<proteinExistence type="predicted"/>
<evidence type="ECO:0000313" key="2">
    <source>
        <dbReference type="Proteomes" id="UP000281553"/>
    </source>
</evidence>
<gene>
    <name evidence="1" type="ORF">DILT_LOCUS10226</name>
</gene>
<accession>A0A3P7LB77</accession>
<organism evidence="1 2">
    <name type="scientific">Dibothriocephalus latus</name>
    <name type="common">Fish tapeworm</name>
    <name type="synonym">Diphyllobothrium latum</name>
    <dbReference type="NCBI Taxonomy" id="60516"/>
    <lineage>
        <taxon>Eukaryota</taxon>
        <taxon>Metazoa</taxon>
        <taxon>Spiralia</taxon>
        <taxon>Lophotrochozoa</taxon>
        <taxon>Platyhelminthes</taxon>
        <taxon>Cestoda</taxon>
        <taxon>Eucestoda</taxon>
        <taxon>Diphyllobothriidea</taxon>
        <taxon>Diphyllobothriidae</taxon>
        <taxon>Dibothriocephalus</taxon>
    </lineage>
</organism>
<evidence type="ECO:0008006" key="3">
    <source>
        <dbReference type="Google" id="ProtNLM"/>
    </source>
</evidence>
<sequence>MYVNDCVRELDCDVTMFADEIKISNVIRNAVDEERLQVKPNRLQTWSKDRLLQFNENKCSILRVGRPSSQNPMIYSLNGIQLQGVDPQKELGLWITASLKPLLHCAKVAKSAISALYLVQRAFCAFDKYRNAKVFGTFVRTKLEFVIQGWRLSALF</sequence>
<reference evidence="1 2" key="1">
    <citation type="submission" date="2018-11" db="EMBL/GenBank/DDBJ databases">
        <authorList>
            <consortium name="Pathogen Informatics"/>
        </authorList>
    </citation>
    <scope>NUCLEOTIDE SEQUENCE [LARGE SCALE GENOMIC DNA]</scope>
</reference>
<dbReference type="EMBL" id="UYRU01059127">
    <property type="protein sequence ID" value="VDN14395.1"/>
    <property type="molecule type" value="Genomic_DNA"/>
</dbReference>
<name>A0A3P7LB77_DIBLA</name>
<dbReference type="Proteomes" id="UP000281553">
    <property type="component" value="Unassembled WGS sequence"/>
</dbReference>
<dbReference type="OrthoDB" id="6283029at2759"/>
<protein>
    <recommendedName>
        <fullName evidence="3">Reverse transcriptase domain-containing protein</fullName>
    </recommendedName>
</protein>